<evidence type="ECO:0000256" key="2">
    <source>
        <dbReference type="RuleBase" id="RU003690"/>
    </source>
</evidence>
<dbReference type="Pfam" id="PF00232">
    <property type="entry name" value="Glyco_hydro_1"/>
    <property type="match status" value="1"/>
</dbReference>
<organism evidence="3 4">
    <name type="scientific">Acer negundo</name>
    <name type="common">Box elder</name>
    <dbReference type="NCBI Taxonomy" id="4023"/>
    <lineage>
        <taxon>Eukaryota</taxon>
        <taxon>Viridiplantae</taxon>
        <taxon>Streptophyta</taxon>
        <taxon>Embryophyta</taxon>
        <taxon>Tracheophyta</taxon>
        <taxon>Spermatophyta</taxon>
        <taxon>Magnoliopsida</taxon>
        <taxon>eudicotyledons</taxon>
        <taxon>Gunneridae</taxon>
        <taxon>Pentapetalae</taxon>
        <taxon>rosids</taxon>
        <taxon>malvids</taxon>
        <taxon>Sapindales</taxon>
        <taxon>Sapindaceae</taxon>
        <taxon>Hippocastanoideae</taxon>
        <taxon>Acereae</taxon>
        <taxon>Acer</taxon>
    </lineage>
</organism>
<name>A0AAD5IZA6_ACENE</name>
<dbReference type="AlphaFoldDB" id="A0AAD5IZA6"/>
<accession>A0AAD5IZA6</accession>
<protein>
    <recommendedName>
        <fullName evidence="5">Beta-glucosidase</fullName>
    </recommendedName>
</protein>
<dbReference type="Gene3D" id="3.20.20.80">
    <property type="entry name" value="Glycosidases"/>
    <property type="match status" value="1"/>
</dbReference>
<sequence>MQEIVGERLPKFTEEEVEFVKGSMDCIGVNQYTSYYMYEPTWAKSKDLGYQADWNVGFAFEKNGVPIGPRANSGWLYMVPFGAYIAVTYVKEHYGNPYVFLSENGAESLRDYIRINYYRDYLIQLKVIDDGANVHGYFAWSLLDNFEWLSGYTARFGITYVDFNTLERRPKLSAYWFKQMLRRDRKIN</sequence>
<dbReference type="SUPFAM" id="SSF51445">
    <property type="entry name" value="(Trans)glycosidases"/>
    <property type="match status" value="1"/>
</dbReference>
<dbReference type="InterPro" id="IPR001360">
    <property type="entry name" value="Glyco_hydro_1"/>
</dbReference>
<dbReference type="EMBL" id="JAJSOW010000102">
    <property type="protein sequence ID" value="KAI9176984.1"/>
    <property type="molecule type" value="Genomic_DNA"/>
</dbReference>
<comment type="caution">
    <text evidence="3">The sequence shown here is derived from an EMBL/GenBank/DDBJ whole genome shotgun (WGS) entry which is preliminary data.</text>
</comment>
<dbReference type="GO" id="GO:0008422">
    <property type="term" value="F:beta-glucosidase activity"/>
    <property type="evidence" value="ECO:0007669"/>
    <property type="project" value="TreeGrafter"/>
</dbReference>
<proteinExistence type="inferred from homology"/>
<dbReference type="PANTHER" id="PTHR10353">
    <property type="entry name" value="GLYCOSYL HYDROLASE"/>
    <property type="match status" value="1"/>
</dbReference>
<dbReference type="InterPro" id="IPR017853">
    <property type="entry name" value="GH"/>
</dbReference>
<evidence type="ECO:0000313" key="3">
    <source>
        <dbReference type="EMBL" id="KAI9176984.1"/>
    </source>
</evidence>
<evidence type="ECO:0008006" key="5">
    <source>
        <dbReference type="Google" id="ProtNLM"/>
    </source>
</evidence>
<evidence type="ECO:0000256" key="1">
    <source>
        <dbReference type="ARBA" id="ARBA00010838"/>
    </source>
</evidence>
<reference evidence="3" key="2">
    <citation type="submission" date="2023-02" db="EMBL/GenBank/DDBJ databases">
        <authorList>
            <person name="Swenson N.G."/>
            <person name="Wegrzyn J.L."/>
            <person name="Mcevoy S.L."/>
        </authorList>
    </citation>
    <scope>NUCLEOTIDE SEQUENCE</scope>
    <source>
        <strain evidence="3">91603</strain>
        <tissue evidence="3">Leaf</tissue>
    </source>
</reference>
<dbReference type="PRINTS" id="PR00131">
    <property type="entry name" value="GLHYDRLASE1"/>
</dbReference>
<comment type="similarity">
    <text evidence="1 2">Belongs to the glycosyl hydrolase 1 family.</text>
</comment>
<evidence type="ECO:0000313" key="4">
    <source>
        <dbReference type="Proteomes" id="UP001064489"/>
    </source>
</evidence>
<keyword evidence="4" id="KW-1185">Reference proteome</keyword>
<dbReference type="GO" id="GO:0005975">
    <property type="term" value="P:carbohydrate metabolic process"/>
    <property type="evidence" value="ECO:0007669"/>
    <property type="project" value="InterPro"/>
</dbReference>
<dbReference type="Proteomes" id="UP001064489">
    <property type="component" value="Chromosome 5"/>
</dbReference>
<reference evidence="3" key="1">
    <citation type="journal article" date="2022" name="Plant J.">
        <title>Strategies of tolerance reflected in two North American maple genomes.</title>
        <authorList>
            <person name="McEvoy S.L."/>
            <person name="Sezen U.U."/>
            <person name="Trouern-Trend A."/>
            <person name="McMahon S.M."/>
            <person name="Schaberg P.G."/>
            <person name="Yang J."/>
            <person name="Wegrzyn J.L."/>
            <person name="Swenson N.G."/>
        </authorList>
    </citation>
    <scope>NUCLEOTIDE SEQUENCE</scope>
    <source>
        <strain evidence="3">91603</strain>
    </source>
</reference>
<gene>
    <name evidence="3" type="ORF">LWI28_009540</name>
</gene>
<dbReference type="PANTHER" id="PTHR10353:SF28">
    <property type="entry name" value="BETA-GLUCOSIDASE 44"/>
    <property type="match status" value="1"/>
</dbReference>